<evidence type="ECO:0000256" key="3">
    <source>
        <dbReference type="ARBA" id="ARBA00023163"/>
    </source>
</evidence>
<dbReference type="SUPFAM" id="SSF47459">
    <property type="entry name" value="HLH, helix-loop-helix DNA-binding domain"/>
    <property type="match status" value="1"/>
</dbReference>
<organism evidence="7 8">
    <name type="scientific">Cinnamomum micranthum f. kanehirae</name>
    <dbReference type="NCBI Taxonomy" id="337451"/>
    <lineage>
        <taxon>Eukaryota</taxon>
        <taxon>Viridiplantae</taxon>
        <taxon>Streptophyta</taxon>
        <taxon>Embryophyta</taxon>
        <taxon>Tracheophyta</taxon>
        <taxon>Spermatophyta</taxon>
        <taxon>Magnoliopsida</taxon>
        <taxon>Magnoliidae</taxon>
        <taxon>Laurales</taxon>
        <taxon>Lauraceae</taxon>
        <taxon>Cinnamomum</taxon>
    </lineage>
</organism>
<keyword evidence="5" id="KW-0175">Coiled coil</keyword>
<evidence type="ECO:0000256" key="1">
    <source>
        <dbReference type="ARBA" id="ARBA00023015"/>
    </source>
</evidence>
<dbReference type="EMBL" id="QPKB01000008">
    <property type="protein sequence ID" value="RWR90468.1"/>
    <property type="molecule type" value="Genomic_DNA"/>
</dbReference>
<accession>A0A443PI60</accession>
<dbReference type="GO" id="GO:0006879">
    <property type="term" value="P:intracellular iron ion homeostasis"/>
    <property type="evidence" value="ECO:0007669"/>
    <property type="project" value="InterPro"/>
</dbReference>
<dbReference type="InterPro" id="IPR044818">
    <property type="entry name" value="ILR3-like"/>
</dbReference>
<evidence type="ECO:0000256" key="4">
    <source>
        <dbReference type="ARBA" id="ARBA00023242"/>
    </source>
</evidence>
<proteinExistence type="predicted"/>
<feature type="coiled-coil region" evidence="5">
    <location>
        <begin position="105"/>
        <end position="160"/>
    </location>
</feature>
<dbReference type="Pfam" id="PF23177">
    <property type="entry name" value="bHLH_IRO3"/>
    <property type="match status" value="1"/>
</dbReference>
<dbReference type="OrthoDB" id="515493at2759"/>
<comment type="caution">
    <text evidence="7">The sequence shown here is derived from an EMBL/GenBank/DDBJ whole genome shotgun (WGS) entry which is preliminary data.</text>
</comment>
<keyword evidence="4" id="KW-0539">Nucleus</keyword>
<dbReference type="InterPro" id="IPR036638">
    <property type="entry name" value="HLH_DNA-bd_sf"/>
</dbReference>
<dbReference type="InterPro" id="IPR011598">
    <property type="entry name" value="bHLH_dom"/>
</dbReference>
<evidence type="ECO:0000256" key="5">
    <source>
        <dbReference type="SAM" id="Coils"/>
    </source>
</evidence>
<reference evidence="7 8" key="1">
    <citation type="journal article" date="2019" name="Nat. Plants">
        <title>Stout camphor tree genome fills gaps in understanding of flowering plant genome evolution.</title>
        <authorList>
            <person name="Chaw S.M."/>
            <person name="Liu Y.C."/>
            <person name="Wu Y.W."/>
            <person name="Wang H.Y."/>
            <person name="Lin C.I."/>
            <person name="Wu C.S."/>
            <person name="Ke H.M."/>
            <person name="Chang L.Y."/>
            <person name="Hsu C.Y."/>
            <person name="Yang H.T."/>
            <person name="Sudianto E."/>
            <person name="Hsu M.H."/>
            <person name="Wu K.P."/>
            <person name="Wang L.N."/>
            <person name="Leebens-Mack J.H."/>
            <person name="Tsai I.J."/>
        </authorList>
    </citation>
    <scope>NUCLEOTIDE SEQUENCE [LARGE SCALE GENOMIC DNA]</scope>
    <source>
        <strain evidence="8">cv. Chaw 1501</strain>
        <tissue evidence="7">Young leaves</tissue>
    </source>
</reference>
<dbReference type="GO" id="GO:0003677">
    <property type="term" value="F:DNA binding"/>
    <property type="evidence" value="ECO:0007669"/>
    <property type="project" value="UniProtKB-KW"/>
</dbReference>
<keyword evidence="3" id="KW-0804">Transcription</keyword>
<evidence type="ECO:0000256" key="2">
    <source>
        <dbReference type="ARBA" id="ARBA00023125"/>
    </source>
</evidence>
<dbReference type="PANTHER" id="PTHR46133">
    <property type="entry name" value="BHLH TRANSCRIPTION FACTOR"/>
    <property type="match status" value="1"/>
</dbReference>
<feature type="domain" description="BHLH" evidence="6">
    <location>
        <begin position="64"/>
        <end position="115"/>
    </location>
</feature>
<evidence type="ECO:0000313" key="8">
    <source>
        <dbReference type="Proteomes" id="UP000283530"/>
    </source>
</evidence>
<gene>
    <name evidence="7" type="ORF">CKAN_01956500</name>
</gene>
<dbReference type="SMART" id="SM00353">
    <property type="entry name" value="HLH"/>
    <property type="match status" value="1"/>
</dbReference>
<evidence type="ECO:0000259" key="6">
    <source>
        <dbReference type="PROSITE" id="PS50888"/>
    </source>
</evidence>
<dbReference type="PROSITE" id="PS50888">
    <property type="entry name" value="BHLH"/>
    <property type="match status" value="1"/>
</dbReference>
<keyword evidence="1" id="KW-0805">Transcription regulation</keyword>
<dbReference type="CDD" id="cd11446">
    <property type="entry name" value="bHLH_AtILR3_like"/>
    <property type="match status" value="1"/>
</dbReference>
<sequence>MGTNPISDYDWIDEVGGTDGDLRWTLDGFGDLPNPCVDIGDPYKDFCVLEQGDARKRARDESVTAPKSKACREKMRRERLNDRFVELSSVLEPGRPPKSDKAMILSDAARVLVQLRSEAQQLKETNEKLQATIKDLKAEKNELRGEKIKLKEDKERLEQHMKAMTMPPPAYMPHLAPFHAAAAAAFAAQGQAAVNKAAMYPGYPGVAMWQWAPPADVDTSQDHKLQSPAA</sequence>
<dbReference type="GO" id="GO:0003700">
    <property type="term" value="F:DNA-binding transcription factor activity"/>
    <property type="evidence" value="ECO:0007669"/>
    <property type="project" value="InterPro"/>
</dbReference>
<dbReference type="Proteomes" id="UP000283530">
    <property type="component" value="Unassembled WGS sequence"/>
</dbReference>
<dbReference type="GO" id="GO:0046983">
    <property type="term" value="F:protein dimerization activity"/>
    <property type="evidence" value="ECO:0007669"/>
    <property type="project" value="InterPro"/>
</dbReference>
<keyword evidence="2" id="KW-0238">DNA-binding</keyword>
<dbReference type="InterPro" id="IPR057075">
    <property type="entry name" value="bHLH_IRO3"/>
</dbReference>
<dbReference type="Gene3D" id="4.10.280.10">
    <property type="entry name" value="Helix-loop-helix DNA-binding domain"/>
    <property type="match status" value="1"/>
</dbReference>
<protein>
    <submittedName>
        <fullName evidence="7">Transcription factor ILR3-like protein isoform X2</fullName>
    </submittedName>
</protein>
<evidence type="ECO:0000313" key="7">
    <source>
        <dbReference type="EMBL" id="RWR90468.1"/>
    </source>
</evidence>
<keyword evidence="8" id="KW-1185">Reference proteome</keyword>
<name>A0A443PI60_9MAGN</name>
<dbReference type="AlphaFoldDB" id="A0A443PI60"/>
<dbReference type="PANTHER" id="PTHR46133:SF15">
    <property type="entry name" value="BHLH TRANSCRIPTION FACTOR"/>
    <property type="match status" value="1"/>
</dbReference>